<dbReference type="Proteomes" id="UP000886501">
    <property type="component" value="Unassembled WGS sequence"/>
</dbReference>
<dbReference type="EMBL" id="MU118156">
    <property type="protein sequence ID" value="KAF9644161.1"/>
    <property type="molecule type" value="Genomic_DNA"/>
</dbReference>
<gene>
    <name evidence="1" type="ORF">BDM02DRAFT_3131944</name>
</gene>
<name>A0ACB6Z4S8_THEGA</name>
<evidence type="ECO:0000313" key="1">
    <source>
        <dbReference type="EMBL" id="KAF9644161.1"/>
    </source>
</evidence>
<protein>
    <submittedName>
        <fullName evidence="1">Uncharacterized protein</fullName>
    </submittedName>
</protein>
<proteinExistence type="predicted"/>
<comment type="caution">
    <text evidence="1">The sequence shown here is derived from an EMBL/GenBank/DDBJ whole genome shotgun (WGS) entry which is preliminary data.</text>
</comment>
<sequence>MTSYLRSLNDEFIQQVAIMCCTSFRPSDPRIVDDSGDTPHTVNSVGSALGVLERGLALNLKHLDIVYSDTDRHSRVIDRMHVVLAHKRDLTNLRRALVLEERAFLAVRRQLVHAFLSAGVHLHFLNVCRARPETSSFTNELAWKQQFDDIIKVVKEELTAANEAFIGIAEEERRLGLH</sequence>
<reference evidence="1" key="1">
    <citation type="submission" date="2019-10" db="EMBL/GenBank/DDBJ databases">
        <authorList>
            <consortium name="DOE Joint Genome Institute"/>
            <person name="Kuo A."/>
            <person name="Miyauchi S."/>
            <person name="Kiss E."/>
            <person name="Drula E."/>
            <person name="Kohler A."/>
            <person name="Sanchez-Garcia M."/>
            <person name="Andreopoulos B."/>
            <person name="Barry K.W."/>
            <person name="Bonito G."/>
            <person name="Buee M."/>
            <person name="Carver A."/>
            <person name="Chen C."/>
            <person name="Cichocki N."/>
            <person name="Clum A."/>
            <person name="Culley D."/>
            <person name="Crous P.W."/>
            <person name="Fauchery L."/>
            <person name="Girlanda M."/>
            <person name="Hayes R."/>
            <person name="Keri Z."/>
            <person name="Labutti K."/>
            <person name="Lipzen A."/>
            <person name="Lombard V."/>
            <person name="Magnuson J."/>
            <person name="Maillard F."/>
            <person name="Morin E."/>
            <person name="Murat C."/>
            <person name="Nolan M."/>
            <person name="Ohm R."/>
            <person name="Pangilinan J."/>
            <person name="Pereira M."/>
            <person name="Perotto S."/>
            <person name="Peter M."/>
            <person name="Riley R."/>
            <person name="Sitrit Y."/>
            <person name="Stielow B."/>
            <person name="Szollosi G."/>
            <person name="Zifcakova L."/>
            <person name="Stursova M."/>
            <person name="Spatafora J.W."/>
            <person name="Tedersoo L."/>
            <person name="Vaario L.-M."/>
            <person name="Yamada A."/>
            <person name="Yan M."/>
            <person name="Wang P."/>
            <person name="Xu J."/>
            <person name="Bruns T."/>
            <person name="Baldrian P."/>
            <person name="Vilgalys R."/>
            <person name="Henrissat B."/>
            <person name="Grigoriev I.V."/>
            <person name="Hibbett D."/>
            <person name="Nagy L.G."/>
            <person name="Martin F.M."/>
        </authorList>
    </citation>
    <scope>NUCLEOTIDE SEQUENCE</scope>
    <source>
        <strain evidence="1">P2</strain>
    </source>
</reference>
<evidence type="ECO:0000313" key="2">
    <source>
        <dbReference type="Proteomes" id="UP000886501"/>
    </source>
</evidence>
<organism evidence="1 2">
    <name type="scientific">Thelephora ganbajun</name>
    <name type="common">Ganba fungus</name>
    <dbReference type="NCBI Taxonomy" id="370292"/>
    <lineage>
        <taxon>Eukaryota</taxon>
        <taxon>Fungi</taxon>
        <taxon>Dikarya</taxon>
        <taxon>Basidiomycota</taxon>
        <taxon>Agaricomycotina</taxon>
        <taxon>Agaricomycetes</taxon>
        <taxon>Thelephorales</taxon>
        <taxon>Thelephoraceae</taxon>
        <taxon>Thelephora</taxon>
    </lineage>
</organism>
<reference evidence="1" key="2">
    <citation type="journal article" date="2020" name="Nat. Commun.">
        <title>Large-scale genome sequencing of mycorrhizal fungi provides insights into the early evolution of symbiotic traits.</title>
        <authorList>
            <person name="Miyauchi S."/>
            <person name="Kiss E."/>
            <person name="Kuo A."/>
            <person name="Drula E."/>
            <person name="Kohler A."/>
            <person name="Sanchez-Garcia M."/>
            <person name="Morin E."/>
            <person name="Andreopoulos B."/>
            <person name="Barry K.W."/>
            <person name="Bonito G."/>
            <person name="Buee M."/>
            <person name="Carver A."/>
            <person name="Chen C."/>
            <person name="Cichocki N."/>
            <person name="Clum A."/>
            <person name="Culley D."/>
            <person name="Crous P.W."/>
            <person name="Fauchery L."/>
            <person name="Girlanda M."/>
            <person name="Hayes R.D."/>
            <person name="Keri Z."/>
            <person name="LaButti K."/>
            <person name="Lipzen A."/>
            <person name="Lombard V."/>
            <person name="Magnuson J."/>
            <person name="Maillard F."/>
            <person name="Murat C."/>
            <person name="Nolan M."/>
            <person name="Ohm R.A."/>
            <person name="Pangilinan J."/>
            <person name="Pereira M.F."/>
            <person name="Perotto S."/>
            <person name="Peter M."/>
            <person name="Pfister S."/>
            <person name="Riley R."/>
            <person name="Sitrit Y."/>
            <person name="Stielow J.B."/>
            <person name="Szollosi G."/>
            <person name="Zifcakova L."/>
            <person name="Stursova M."/>
            <person name="Spatafora J.W."/>
            <person name="Tedersoo L."/>
            <person name="Vaario L.M."/>
            <person name="Yamada A."/>
            <person name="Yan M."/>
            <person name="Wang P."/>
            <person name="Xu J."/>
            <person name="Bruns T."/>
            <person name="Baldrian P."/>
            <person name="Vilgalys R."/>
            <person name="Dunand C."/>
            <person name="Henrissat B."/>
            <person name="Grigoriev I.V."/>
            <person name="Hibbett D."/>
            <person name="Nagy L.G."/>
            <person name="Martin F.M."/>
        </authorList>
    </citation>
    <scope>NUCLEOTIDE SEQUENCE</scope>
    <source>
        <strain evidence="1">P2</strain>
    </source>
</reference>
<keyword evidence="2" id="KW-1185">Reference proteome</keyword>
<accession>A0ACB6Z4S8</accession>